<feature type="domain" description="HTH araC/xylS-type" evidence="1">
    <location>
        <begin position="152"/>
        <end position="253"/>
    </location>
</feature>
<reference evidence="3" key="1">
    <citation type="submission" date="2017-02" db="EMBL/GenBank/DDBJ databases">
        <authorList>
            <person name="Varghese N."/>
            <person name="Submissions S."/>
        </authorList>
    </citation>
    <scope>NUCLEOTIDE SEQUENCE [LARGE SCALE GENOMIC DNA]</scope>
    <source>
        <strain evidence="3">DSM 24967</strain>
    </source>
</reference>
<dbReference type="PROSITE" id="PS01124">
    <property type="entry name" value="HTH_ARAC_FAMILY_2"/>
    <property type="match status" value="1"/>
</dbReference>
<keyword evidence="3" id="KW-1185">Reference proteome</keyword>
<dbReference type="Proteomes" id="UP000190852">
    <property type="component" value="Unassembled WGS sequence"/>
</dbReference>
<proteinExistence type="predicted"/>
<accession>A0A1T4ZUV6</accession>
<name>A0A1T4ZUV6_9BACT</name>
<dbReference type="EMBL" id="FUYQ01000001">
    <property type="protein sequence ID" value="SKB26289.1"/>
    <property type="molecule type" value="Genomic_DNA"/>
</dbReference>
<dbReference type="AlphaFoldDB" id="A0A1T4ZUV6"/>
<sequence length="269" mass="31399">MFHSEEYIAKENDRWMIQKYLHLQFGGATAIEEKFAPRHDAAFVFHFGDRPILRDSDNYVLEPFFIASIQRRALQMCIQGNLDSFIVICNPTVLSRLYNLDMAPVSKHSISLPNNQLYPIWEQLKHCSTFTQRVALFQSYINHSFPAPYTPDAVDKLYEEIVNHAINTPLKYLIETCGGSSRTIERNFIHRLGVSPKTLMRIVRFNYLWDKIRTEHVVDYQDLVFDGHFFDQSHFIKDFKDIIGETPTYFFKRNLQHLQIISGKGAGNS</sequence>
<dbReference type="InterPro" id="IPR018060">
    <property type="entry name" value="HTH_AraC"/>
</dbReference>
<protein>
    <submittedName>
        <fullName evidence="2">Helix-turn-helix domain-containing protein</fullName>
    </submittedName>
</protein>
<dbReference type="GO" id="GO:0043565">
    <property type="term" value="F:sequence-specific DNA binding"/>
    <property type="evidence" value="ECO:0007669"/>
    <property type="project" value="InterPro"/>
</dbReference>
<dbReference type="Pfam" id="PF12833">
    <property type="entry name" value="HTH_18"/>
    <property type="match status" value="1"/>
</dbReference>
<dbReference type="GO" id="GO:0003700">
    <property type="term" value="F:DNA-binding transcription factor activity"/>
    <property type="evidence" value="ECO:0007669"/>
    <property type="project" value="InterPro"/>
</dbReference>
<dbReference type="RefSeq" id="WP_079681908.1">
    <property type="nucleotide sequence ID" value="NZ_FUYQ01000001.1"/>
</dbReference>
<evidence type="ECO:0000313" key="2">
    <source>
        <dbReference type="EMBL" id="SKB26289.1"/>
    </source>
</evidence>
<dbReference type="Gene3D" id="1.10.10.60">
    <property type="entry name" value="Homeodomain-like"/>
    <property type="match status" value="1"/>
</dbReference>
<gene>
    <name evidence="2" type="ORF">SAMN05660349_00131</name>
</gene>
<organism evidence="2 3">
    <name type="scientific">Parabacteroides chartae</name>
    <dbReference type="NCBI Taxonomy" id="1037355"/>
    <lineage>
        <taxon>Bacteria</taxon>
        <taxon>Pseudomonadati</taxon>
        <taxon>Bacteroidota</taxon>
        <taxon>Bacteroidia</taxon>
        <taxon>Bacteroidales</taxon>
        <taxon>Tannerellaceae</taxon>
        <taxon>Parabacteroides</taxon>
    </lineage>
</organism>
<evidence type="ECO:0000313" key="3">
    <source>
        <dbReference type="Proteomes" id="UP000190852"/>
    </source>
</evidence>
<evidence type="ECO:0000259" key="1">
    <source>
        <dbReference type="PROSITE" id="PS01124"/>
    </source>
</evidence>